<evidence type="ECO:0000259" key="1">
    <source>
        <dbReference type="Pfam" id="PF09458"/>
    </source>
</evidence>
<dbReference type="GO" id="GO:0007155">
    <property type="term" value="P:cell adhesion"/>
    <property type="evidence" value="ECO:0007669"/>
    <property type="project" value="InterPro"/>
</dbReference>
<accession>A0A1H3BLA0</accession>
<dbReference type="STRING" id="1545044.SAMN05444276_10670"/>
<organism evidence="2 3">
    <name type="scientific">Paracoccus sanguinis</name>
    <dbReference type="NCBI Taxonomy" id="1545044"/>
    <lineage>
        <taxon>Bacteria</taxon>
        <taxon>Pseudomonadati</taxon>
        <taxon>Pseudomonadota</taxon>
        <taxon>Alphaproteobacteria</taxon>
        <taxon>Rhodobacterales</taxon>
        <taxon>Paracoccaceae</taxon>
        <taxon>Paracoccus</taxon>
    </lineage>
</organism>
<keyword evidence="3" id="KW-1185">Reference proteome</keyword>
<dbReference type="Gene3D" id="2.60.40.2080">
    <property type="match status" value="1"/>
</dbReference>
<keyword evidence="2" id="KW-0430">Lectin</keyword>
<dbReference type="RefSeq" id="WP_231572724.1">
    <property type="nucleotide sequence ID" value="NZ_FNNA01000006.1"/>
</dbReference>
<gene>
    <name evidence="2" type="ORF">SAMN05444276_10670</name>
</gene>
<dbReference type="InterPro" id="IPR019019">
    <property type="entry name" value="H-type_lectin_domain"/>
</dbReference>
<dbReference type="SUPFAM" id="SSF141086">
    <property type="entry name" value="Agglutinin HPA-like"/>
    <property type="match status" value="1"/>
</dbReference>
<feature type="domain" description="H-type lectin" evidence="1">
    <location>
        <begin position="40"/>
        <end position="104"/>
    </location>
</feature>
<dbReference type="Pfam" id="PF09458">
    <property type="entry name" value="H_lectin"/>
    <property type="match status" value="1"/>
</dbReference>
<proteinExistence type="predicted"/>
<protein>
    <submittedName>
        <fullName evidence="2">H-type lectin domain-containing protein</fullName>
    </submittedName>
</protein>
<evidence type="ECO:0000313" key="3">
    <source>
        <dbReference type="Proteomes" id="UP000182944"/>
    </source>
</evidence>
<dbReference type="InterPro" id="IPR037221">
    <property type="entry name" value="H-type_lectin_dom_sf"/>
</dbReference>
<dbReference type="AlphaFoldDB" id="A0A1H3BLA0"/>
<dbReference type="Proteomes" id="UP000182944">
    <property type="component" value="Unassembled WGS sequence"/>
</dbReference>
<sequence>MLRFSHTAVGVQQGDEVLFSAFEDGGSMWTDNGPRVERLRVTFADPFLGPPVIHVGLSMWDIAVNTTQRADVAAEAVTPEGFEIVFRTWGETRVARVRARWLAIGPAEHVDEFEPD</sequence>
<dbReference type="EMBL" id="FNNA01000006">
    <property type="protein sequence ID" value="SDX42541.1"/>
    <property type="molecule type" value="Genomic_DNA"/>
</dbReference>
<name>A0A1H3BLA0_9RHOB</name>
<reference evidence="3" key="1">
    <citation type="submission" date="2016-10" db="EMBL/GenBank/DDBJ databases">
        <authorList>
            <person name="Varghese N."/>
            <person name="Submissions S."/>
        </authorList>
    </citation>
    <scope>NUCLEOTIDE SEQUENCE [LARGE SCALE GENOMIC DNA]</scope>
    <source>
        <strain evidence="3">DSM 29303</strain>
    </source>
</reference>
<dbReference type="GO" id="GO:0030246">
    <property type="term" value="F:carbohydrate binding"/>
    <property type="evidence" value="ECO:0007669"/>
    <property type="project" value="UniProtKB-KW"/>
</dbReference>
<evidence type="ECO:0000313" key="2">
    <source>
        <dbReference type="EMBL" id="SDX42541.1"/>
    </source>
</evidence>